<protein>
    <submittedName>
        <fullName evidence="1">Uncharacterized protein</fullName>
    </submittedName>
</protein>
<dbReference type="AlphaFoldDB" id="D5AAV8"/>
<dbReference type="EMBL" id="BT123353">
    <property type="protein sequence ID" value="ADE76677.1"/>
    <property type="molecule type" value="mRNA"/>
</dbReference>
<proteinExistence type="evidence at transcript level"/>
<reference evidence="1" key="1">
    <citation type="submission" date="2010-04" db="EMBL/GenBank/DDBJ databases">
        <authorList>
            <person name="Reid K.E."/>
            <person name="Liao N."/>
            <person name="Chan S."/>
            <person name="Docking R."/>
            <person name="Taylor G."/>
            <person name="Moore R."/>
            <person name="Mayo M."/>
            <person name="Munro S."/>
            <person name="King J."/>
            <person name="Yanchuk A."/>
            <person name="Holt R."/>
            <person name="Jones S."/>
            <person name="Marra M."/>
            <person name="Ritland C.E."/>
            <person name="Ritland K."/>
            <person name="Bohlmann J."/>
        </authorList>
    </citation>
    <scope>NUCLEOTIDE SEQUENCE</scope>
    <source>
        <tissue evidence="1">Bud</tissue>
    </source>
</reference>
<evidence type="ECO:0000313" key="1">
    <source>
        <dbReference type="EMBL" id="ADE76677.1"/>
    </source>
</evidence>
<name>D5AAV8_PICSI</name>
<accession>D5AAV8</accession>
<organism evidence="1">
    <name type="scientific">Picea sitchensis</name>
    <name type="common">Sitka spruce</name>
    <name type="synonym">Pinus sitchensis</name>
    <dbReference type="NCBI Taxonomy" id="3332"/>
    <lineage>
        <taxon>Eukaryota</taxon>
        <taxon>Viridiplantae</taxon>
        <taxon>Streptophyta</taxon>
        <taxon>Embryophyta</taxon>
        <taxon>Tracheophyta</taxon>
        <taxon>Spermatophyta</taxon>
        <taxon>Pinopsida</taxon>
        <taxon>Pinidae</taxon>
        <taxon>Conifers I</taxon>
        <taxon>Pinales</taxon>
        <taxon>Pinaceae</taxon>
        <taxon>Picea</taxon>
    </lineage>
</organism>
<sequence length="65" mass="7821">MFLYIWRKGVFSCSQEPPNRCHYHGLKDLFSRHFLLAPTYLASNSLYKNVNQYNSSQRFCYWHVG</sequence>